<proteinExistence type="predicted"/>
<organism evidence="1 2">
    <name type="scientific">Ancylostoma ceylanicum</name>
    <dbReference type="NCBI Taxonomy" id="53326"/>
    <lineage>
        <taxon>Eukaryota</taxon>
        <taxon>Metazoa</taxon>
        <taxon>Ecdysozoa</taxon>
        <taxon>Nematoda</taxon>
        <taxon>Chromadorea</taxon>
        <taxon>Rhabditida</taxon>
        <taxon>Rhabditina</taxon>
        <taxon>Rhabditomorpha</taxon>
        <taxon>Strongyloidea</taxon>
        <taxon>Ancylostomatidae</taxon>
        <taxon>Ancylostomatinae</taxon>
        <taxon>Ancylostoma</taxon>
    </lineage>
</organism>
<sequence>MVNPSNWPITELVRATLSRDSYDKRRRRGLLQGLAQLCSSRNRVPIQWTKKLAQSGLVRSESTSFRNLNCSLFDGYSIDLLNAAGEGRDPTVDVMDLSWKETQ</sequence>
<comment type="caution">
    <text evidence="1">The sequence shown here is derived from an EMBL/GenBank/DDBJ whole genome shotgun (WGS) entry which is preliminary data.</text>
</comment>
<gene>
    <name evidence="1" type="primary">Acey_s0009.g519</name>
    <name evidence="1" type="ORF">Y032_0009g519</name>
</gene>
<dbReference type="Proteomes" id="UP000024635">
    <property type="component" value="Unassembled WGS sequence"/>
</dbReference>
<accession>A0A016VI70</accession>
<reference evidence="2" key="1">
    <citation type="journal article" date="2015" name="Nat. Genet.">
        <title>The genome and transcriptome of the zoonotic hookworm Ancylostoma ceylanicum identify infection-specific gene families.</title>
        <authorList>
            <person name="Schwarz E.M."/>
            <person name="Hu Y."/>
            <person name="Antoshechkin I."/>
            <person name="Miller M.M."/>
            <person name="Sternberg P.W."/>
            <person name="Aroian R.V."/>
        </authorList>
    </citation>
    <scope>NUCLEOTIDE SEQUENCE</scope>
    <source>
        <strain evidence="2">HY135</strain>
    </source>
</reference>
<dbReference type="AlphaFoldDB" id="A0A016VI70"/>
<name>A0A016VI70_9BILA</name>
<protein>
    <submittedName>
        <fullName evidence="1">Uncharacterized protein</fullName>
    </submittedName>
</protein>
<dbReference type="EMBL" id="JARK01001345">
    <property type="protein sequence ID" value="EYC27090.1"/>
    <property type="molecule type" value="Genomic_DNA"/>
</dbReference>
<keyword evidence="2" id="KW-1185">Reference proteome</keyword>
<evidence type="ECO:0000313" key="1">
    <source>
        <dbReference type="EMBL" id="EYC27090.1"/>
    </source>
</evidence>
<evidence type="ECO:0000313" key="2">
    <source>
        <dbReference type="Proteomes" id="UP000024635"/>
    </source>
</evidence>